<feature type="domain" description="Pyridine nucleotide-disulphide oxidoreductase dimerisation" evidence="7">
    <location>
        <begin position="23"/>
        <end position="130"/>
    </location>
</feature>
<keyword evidence="6" id="KW-0520">NAD</keyword>
<dbReference type="AlphaFoldDB" id="A0A0C9UNN8"/>
<evidence type="ECO:0000313" key="8">
    <source>
        <dbReference type="EMBL" id="KIJ30477.1"/>
    </source>
</evidence>
<dbReference type="HOGENOM" id="CLU_016755_3_5_1"/>
<evidence type="ECO:0000256" key="5">
    <source>
        <dbReference type="ARBA" id="ARBA00023002"/>
    </source>
</evidence>
<evidence type="ECO:0000256" key="3">
    <source>
        <dbReference type="ARBA" id="ARBA00022630"/>
    </source>
</evidence>
<reference evidence="8 9" key="1">
    <citation type="submission" date="2014-06" db="EMBL/GenBank/DDBJ databases">
        <title>Evolutionary Origins and Diversification of the Mycorrhizal Mutualists.</title>
        <authorList>
            <consortium name="DOE Joint Genome Institute"/>
            <consortium name="Mycorrhizal Genomics Consortium"/>
            <person name="Kohler A."/>
            <person name="Kuo A."/>
            <person name="Nagy L.G."/>
            <person name="Floudas D."/>
            <person name="Copeland A."/>
            <person name="Barry K.W."/>
            <person name="Cichocki N."/>
            <person name="Veneault-Fourrey C."/>
            <person name="LaButti K."/>
            <person name="Lindquist E.A."/>
            <person name="Lipzen A."/>
            <person name="Lundell T."/>
            <person name="Morin E."/>
            <person name="Murat C."/>
            <person name="Riley R."/>
            <person name="Ohm R."/>
            <person name="Sun H."/>
            <person name="Tunlid A."/>
            <person name="Henrissat B."/>
            <person name="Grigoriev I.V."/>
            <person name="Hibbett D.S."/>
            <person name="Martin F."/>
        </authorList>
    </citation>
    <scope>NUCLEOTIDE SEQUENCE [LARGE SCALE GENOMIC DNA]</scope>
    <source>
        <strain evidence="8 9">SS14</strain>
    </source>
</reference>
<sequence length="142" mass="15160">MTLGIAAAEILATGHGHVNYGVIPSVIYTHPEVAWVGKNEQELKQEGVKYKVGKFPFAANSRAKTNQDTDGLVKFLAEAETDRVLGVHIMGPYAGELIAAASLAMEYGASSEDIARTCHAHPTLSEAFKEGAMAAYSSPIHF</sequence>
<dbReference type="GO" id="GO:0045252">
    <property type="term" value="C:oxoglutarate dehydrogenase complex"/>
    <property type="evidence" value="ECO:0007669"/>
    <property type="project" value="TreeGrafter"/>
</dbReference>
<evidence type="ECO:0000256" key="1">
    <source>
        <dbReference type="ARBA" id="ARBA00001974"/>
    </source>
</evidence>
<gene>
    <name evidence="8" type="ORF">M422DRAFT_71002</name>
</gene>
<dbReference type="GO" id="GO:0006103">
    <property type="term" value="P:2-oxoglutarate metabolic process"/>
    <property type="evidence" value="ECO:0007669"/>
    <property type="project" value="TreeGrafter"/>
</dbReference>
<organism evidence="8 9">
    <name type="scientific">Sphaerobolus stellatus (strain SS14)</name>
    <dbReference type="NCBI Taxonomy" id="990650"/>
    <lineage>
        <taxon>Eukaryota</taxon>
        <taxon>Fungi</taxon>
        <taxon>Dikarya</taxon>
        <taxon>Basidiomycota</taxon>
        <taxon>Agaricomycotina</taxon>
        <taxon>Agaricomycetes</taxon>
        <taxon>Phallomycetidae</taxon>
        <taxon>Geastrales</taxon>
        <taxon>Sphaerobolaceae</taxon>
        <taxon>Sphaerobolus</taxon>
    </lineage>
</organism>
<dbReference type="PANTHER" id="PTHR22912:SF151">
    <property type="entry name" value="DIHYDROLIPOYL DEHYDROGENASE, MITOCHONDRIAL"/>
    <property type="match status" value="1"/>
</dbReference>
<comment type="similarity">
    <text evidence="2">Belongs to the class-I pyridine nucleotide-disulfide oxidoreductase family.</text>
</comment>
<dbReference type="PANTHER" id="PTHR22912">
    <property type="entry name" value="DISULFIDE OXIDOREDUCTASE"/>
    <property type="match status" value="1"/>
</dbReference>
<protein>
    <recommendedName>
        <fullName evidence="7">Pyridine nucleotide-disulphide oxidoreductase dimerisation domain-containing protein</fullName>
    </recommendedName>
</protein>
<keyword evidence="3" id="KW-0285">Flavoprotein</keyword>
<dbReference type="Pfam" id="PF02852">
    <property type="entry name" value="Pyr_redox_dim"/>
    <property type="match status" value="1"/>
</dbReference>
<evidence type="ECO:0000259" key="7">
    <source>
        <dbReference type="Pfam" id="PF02852"/>
    </source>
</evidence>
<evidence type="ECO:0000256" key="2">
    <source>
        <dbReference type="ARBA" id="ARBA00007532"/>
    </source>
</evidence>
<keyword evidence="9" id="KW-1185">Reference proteome</keyword>
<dbReference type="FunFam" id="3.30.390.30:FF:000001">
    <property type="entry name" value="Dihydrolipoyl dehydrogenase"/>
    <property type="match status" value="1"/>
</dbReference>
<dbReference type="GO" id="GO:0004148">
    <property type="term" value="F:dihydrolipoyl dehydrogenase (NADH) activity"/>
    <property type="evidence" value="ECO:0007669"/>
    <property type="project" value="TreeGrafter"/>
</dbReference>
<comment type="cofactor">
    <cofactor evidence="1">
        <name>FAD</name>
        <dbReference type="ChEBI" id="CHEBI:57692"/>
    </cofactor>
</comment>
<dbReference type="InterPro" id="IPR050151">
    <property type="entry name" value="Class-I_Pyr_Nuc-Dis_Oxidored"/>
</dbReference>
<accession>A0A0C9UNN8</accession>
<proteinExistence type="inferred from homology"/>
<dbReference type="Proteomes" id="UP000054279">
    <property type="component" value="Unassembled WGS sequence"/>
</dbReference>
<dbReference type="GO" id="GO:0005739">
    <property type="term" value="C:mitochondrion"/>
    <property type="evidence" value="ECO:0007669"/>
    <property type="project" value="TreeGrafter"/>
</dbReference>
<evidence type="ECO:0000256" key="6">
    <source>
        <dbReference type="ARBA" id="ARBA00023027"/>
    </source>
</evidence>
<evidence type="ECO:0000313" key="9">
    <source>
        <dbReference type="Proteomes" id="UP000054279"/>
    </source>
</evidence>
<evidence type="ECO:0000256" key="4">
    <source>
        <dbReference type="ARBA" id="ARBA00022827"/>
    </source>
</evidence>
<dbReference type="SUPFAM" id="SSF55424">
    <property type="entry name" value="FAD/NAD-linked reductases, dimerisation (C-terminal) domain"/>
    <property type="match status" value="1"/>
</dbReference>
<dbReference type="EMBL" id="KN837261">
    <property type="protein sequence ID" value="KIJ30477.1"/>
    <property type="molecule type" value="Genomic_DNA"/>
</dbReference>
<dbReference type="InterPro" id="IPR016156">
    <property type="entry name" value="FAD/NAD-linked_Rdtase_dimer_sf"/>
</dbReference>
<name>A0A0C9UNN8_SPHS4</name>
<dbReference type="InterPro" id="IPR004099">
    <property type="entry name" value="Pyr_nucl-diS_OxRdtase_dimer"/>
</dbReference>
<dbReference type="GO" id="GO:0050660">
    <property type="term" value="F:flavin adenine dinucleotide binding"/>
    <property type="evidence" value="ECO:0007669"/>
    <property type="project" value="TreeGrafter"/>
</dbReference>
<dbReference type="Gene3D" id="3.30.390.30">
    <property type="match status" value="1"/>
</dbReference>
<keyword evidence="4" id="KW-0274">FAD</keyword>
<keyword evidence="5" id="KW-0560">Oxidoreductase</keyword>
<dbReference type="OrthoDB" id="361797at2759"/>